<dbReference type="InterPro" id="IPR036388">
    <property type="entry name" value="WH-like_DNA-bd_sf"/>
</dbReference>
<dbReference type="PANTHER" id="PTHR30537:SF5">
    <property type="entry name" value="HTH-TYPE TRANSCRIPTIONAL ACTIVATOR TTDR-RELATED"/>
    <property type="match status" value="1"/>
</dbReference>
<dbReference type="AlphaFoldDB" id="A0AAU7LN37"/>
<dbReference type="PANTHER" id="PTHR30537">
    <property type="entry name" value="HTH-TYPE TRANSCRIPTIONAL REGULATOR"/>
    <property type="match status" value="1"/>
</dbReference>
<feature type="domain" description="HTH lysR-type" evidence="5">
    <location>
        <begin position="1"/>
        <end position="59"/>
    </location>
</feature>
<keyword evidence="3" id="KW-0238">DNA-binding</keyword>
<reference evidence="6" key="1">
    <citation type="submission" date="2024-05" db="EMBL/GenBank/DDBJ databases">
        <authorList>
            <person name="Bunk B."/>
            <person name="Swiderski J."/>
            <person name="Sproer C."/>
            <person name="Thiel V."/>
        </authorList>
    </citation>
    <scope>NUCLEOTIDE SEQUENCE</scope>
    <source>
        <strain evidence="6">DSM 17735</strain>
    </source>
</reference>
<dbReference type="SUPFAM" id="SSF53850">
    <property type="entry name" value="Periplasmic binding protein-like II"/>
    <property type="match status" value="1"/>
</dbReference>
<gene>
    <name evidence="6" type="ORF">ABLV49_14150</name>
</gene>
<dbReference type="CDD" id="cd08422">
    <property type="entry name" value="PBP2_CrgA_like"/>
    <property type="match status" value="1"/>
</dbReference>
<dbReference type="FunFam" id="3.40.190.290:FF:000001">
    <property type="entry name" value="Transcriptional regulator, LysR family"/>
    <property type="match status" value="1"/>
</dbReference>
<evidence type="ECO:0000256" key="1">
    <source>
        <dbReference type="ARBA" id="ARBA00009437"/>
    </source>
</evidence>
<dbReference type="InterPro" id="IPR058163">
    <property type="entry name" value="LysR-type_TF_proteobact-type"/>
</dbReference>
<organism evidence="6">
    <name type="scientific">Polaromonas hydrogenivorans</name>
    <dbReference type="NCBI Taxonomy" id="335476"/>
    <lineage>
        <taxon>Bacteria</taxon>
        <taxon>Pseudomonadati</taxon>
        <taxon>Pseudomonadota</taxon>
        <taxon>Betaproteobacteria</taxon>
        <taxon>Burkholderiales</taxon>
        <taxon>Comamonadaceae</taxon>
        <taxon>Polaromonas</taxon>
    </lineage>
</organism>
<comment type="similarity">
    <text evidence="1">Belongs to the LysR transcriptional regulatory family.</text>
</comment>
<dbReference type="Gene3D" id="3.40.190.290">
    <property type="match status" value="1"/>
</dbReference>
<name>A0AAU7LN37_9BURK</name>
<dbReference type="Pfam" id="PF00126">
    <property type="entry name" value="HTH_1"/>
    <property type="match status" value="1"/>
</dbReference>
<evidence type="ECO:0000256" key="3">
    <source>
        <dbReference type="ARBA" id="ARBA00023125"/>
    </source>
</evidence>
<dbReference type="EMBL" id="CP157675">
    <property type="protein sequence ID" value="XBP69040.1"/>
    <property type="molecule type" value="Genomic_DNA"/>
</dbReference>
<dbReference type="Pfam" id="PF03466">
    <property type="entry name" value="LysR_substrate"/>
    <property type="match status" value="1"/>
</dbReference>
<dbReference type="GO" id="GO:0003700">
    <property type="term" value="F:DNA-binding transcription factor activity"/>
    <property type="evidence" value="ECO:0007669"/>
    <property type="project" value="InterPro"/>
</dbReference>
<accession>A0AAU7LN37</accession>
<dbReference type="Gene3D" id="1.10.10.10">
    <property type="entry name" value="Winged helix-like DNA-binding domain superfamily/Winged helix DNA-binding domain"/>
    <property type="match status" value="1"/>
</dbReference>
<keyword evidence="4" id="KW-0804">Transcription</keyword>
<dbReference type="InterPro" id="IPR000847">
    <property type="entry name" value="LysR_HTH_N"/>
</dbReference>
<proteinExistence type="inferred from homology"/>
<dbReference type="PROSITE" id="PS50931">
    <property type="entry name" value="HTH_LYSR"/>
    <property type="match status" value="1"/>
</dbReference>
<evidence type="ECO:0000313" key="6">
    <source>
        <dbReference type="EMBL" id="XBP69040.1"/>
    </source>
</evidence>
<dbReference type="InterPro" id="IPR005119">
    <property type="entry name" value="LysR_subst-bd"/>
</dbReference>
<dbReference type="GO" id="GO:0003677">
    <property type="term" value="F:DNA binding"/>
    <property type="evidence" value="ECO:0007669"/>
    <property type="project" value="UniProtKB-KW"/>
</dbReference>
<evidence type="ECO:0000256" key="2">
    <source>
        <dbReference type="ARBA" id="ARBA00023015"/>
    </source>
</evidence>
<dbReference type="SUPFAM" id="SSF46785">
    <property type="entry name" value="Winged helix' DNA-binding domain"/>
    <property type="match status" value="1"/>
</dbReference>
<dbReference type="RefSeq" id="WP_349277340.1">
    <property type="nucleotide sequence ID" value="NZ_CBCSCU010000024.1"/>
</dbReference>
<protein>
    <submittedName>
        <fullName evidence="6">LysR family transcriptional regulator</fullName>
    </submittedName>
</protein>
<evidence type="ECO:0000259" key="5">
    <source>
        <dbReference type="PROSITE" id="PS50931"/>
    </source>
</evidence>
<sequence length="300" mass="31719">MDRLDALRALVLSKQFGSFAGAARALGVTRSQISKLIASLEAEYGGALFARSTRSVALTSAGATLHNYALELLAIDAEAREAMAALQGMVAGPLRVNAPMSFGQLVLAPLLPGFLALHPQIELRVELNDRLLDPFEHGFDLTLRIAELEDSSLAARRLCGVPRAIYAAPGYLRAQGVPDSPQALKAHRCLNYAHTNTGHVWRLGKGGEKAHVAVGGPLCSNNGEVLLAAAMAGSGLILQPAFLAAGHLASGRLVPVLPQWQESPEIALYALYPATRRVPVAVRALIDYLVATLPQAMAAT</sequence>
<keyword evidence="2" id="KW-0805">Transcription regulation</keyword>
<evidence type="ECO:0000256" key="4">
    <source>
        <dbReference type="ARBA" id="ARBA00023163"/>
    </source>
</evidence>
<dbReference type="InterPro" id="IPR036390">
    <property type="entry name" value="WH_DNA-bd_sf"/>
</dbReference>